<evidence type="ECO:0000313" key="2">
    <source>
        <dbReference type="Proteomes" id="UP001642483"/>
    </source>
</evidence>
<sequence length="152" mass="17062">MAVNGKATSLNCEIDREVDGFVLIGETKDERDTIRPGDKVNMEMPPSYQDLQHTNNLEPWSKRNTDFSTLSCTASSSAIESKHCTSHSMSEECHENDRFAAVNDIPFQFASSIMRSLKHAQVKLDGDSFYAGNEACLAECNYNFEVERDVLK</sequence>
<gene>
    <name evidence="1" type="ORF">CVLEPA_LOCUS16156</name>
</gene>
<proteinExistence type="predicted"/>
<dbReference type="Proteomes" id="UP001642483">
    <property type="component" value="Unassembled WGS sequence"/>
</dbReference>
<reference evidence="1 2" key="1">
    <citation type="submission" date="2024-02" db="EMBL/GenBank/DDBJ databases">
        <authorList>
            <person name="Daric V."/>
            <person name="Darras S."/>
        </authorList>
    </citation>
    <scope>NUCLEOTIDE SEQUENCE [LARGE SCALE GENOMIC DNA]</scope>
</reference>
<accession>A0ABP0G1P9</accession>
<protein>
    <submittedName>
        <fullName evidence="1">Uncharacterized protein</fullName>
    </submittedName>
</protein>
<evidence type="ECO:0000313" key="1">
    <source>
        <dbReference type="EMBL" id="CAK8684987.1"/>
    </source>
</evidence>
<organism evidence="1 2">
    <name type="scientific">Clavelina lepadiformis</name>
    <name type="common">Light-bulb sea squirt</name>
    <name type="synonym">Ascidia lepadiformis</name>
    <dbReference type="NCBI Taxonomy" id="159417"/>
    <lineage>
        <taxon>Eukaryota</taxon>
        <taxon>Metazoa</taxon>
        <taxon>Chordata</taxon>
        <taxon>Tunicata</taxon>
        <taxon>Ascidiacea</taxon>
        <taxon>Aplousobranchia</taxon>
        <taxon>Clavelinidae</taxon>
        <taxon>Clavelina</taxon>
    </lineage>
</organism>
<dbReference type="EMBL" id="CAWYQH010000098">
    <property type="protein sequence ID" value="CAK8684987.1"/>
    <property type="molecule type" value="Genomic_DNA"/>
</dbReference>
<name>A0ABP0G1P9_CLALP</name>
<keyword evidence="2" id="KW-1185">Reference proteome</keyword>
<comment type="caution">
    <text evidence="1">The sequence shown here is derived from an EMBL/GenBank/DDBJ whole genome shotgun (WGS) entry which is preliminary data.</text>
</comment>